<dbReference type="EMBL" id="CAVLEF010000100">
    <property type="protein sequence ID" value="CAK1550864.1"/>
    <property type="molecule type" value="Genomic_DNA"/>
</dbReference>
<comment type="similarity">
    <text evidence="2 10">Belongs to the class-I aminoacyl-tRNA synthetase family.</text>
</comment>
<organism evidence="11 12">
    <name type="scientific">Leptosia nina</name>
    <dbReference type="NCBI Taxonomy" id="320188"/>
    <lineage>
        <taxon>Eukaryota</taxon>
        <taxon>Metazoa</taxon>
        <taxon>Ecdysozoa</taxon>
        <taxon>Arthropoda</taxon>
        <taxon>Hexapoda</taxon>
        <taxon>Insecta</taxon>
        <taxon>Pterygota</taxon>
        <taxon>Neoptera</taxon>
        <taxon>Endopterygota</taxon>
        <taxon>Lepidoptera</taxon>
        <taxon>Glossata</taxon>
        <taxon>Ditrysia</taxon>
        <taxon>Papilionoidea</taxon>
        <taxon>Pieridae</taxon>
        <taxon>Pierinae</taxon>
        <taxon>Leptosia</taxon>
    </lineage>
</organism>
<evidence type="ECO:0000256" key="5">
    <source>
        <dbReference type="ARBA" id="ARBA00022741"/>
    </source>
</evidence>
<keyword evidence="12" id="KW-1185">Reference proteome</keyword>
<dbReference type="Gene3D" id="3.40.50.620">
    <property type="entry name" value="HUPs"/>
    <property type="match status" value="1"/>
</dbReference>
<evidence type="ECO:0000256" key="8">
    <source>
        <dbReference type="ARBA" id="ARBA00023146"/>
    </source>
</evidence>
<dbReference type="InterPro" id="IPR001412">
    <property type="entry name" value="aa-tRNA-synth_I_CS"/>
</dbReference>
<dbReference type="InterPro" id="IPR002306">
    <property type="entry name" value="Trp-tRNA-ligase"/>
</dbReference>
<name>A0AAV1JPQ5_9NEOP</name>
<evidence type="ECO:0000256" key="1">
    <source>
        <dbReference type="ARBA" id="ARBA00004173"/>
    </source>
</evidence>
<keyword evidence="5 10" id="KW-0547">Nucleotide-binding</keyword>
<proteinExistence type="inferred from homology"/>
<dbReference type="InterPro" id="IPR002305">
    <property type="entry name" value="aa-tRNA-synth_Ic"/>
</dbReference>
<keyword evidence="7 10" id="KW-0648">Protein biosynthesis</keyword>
<evidence type="ECO:0000313" key="12">
    <source>
        <dbReference type="Proteomes" id="UP001497472"/>
    </source>
</evidence>
<evidence type="ECO:0000256" key="3">
    <source>
        <dbReference type="ARBA" id="ARBA00013161"/>
    </source>
</evidence>
<dbReference type="GO" id="GO:0004830">
    <property type="term" value="F:tryptophan-tRNA ligase activity"/>
    <property type="evidence" value="ECO:0007669"/>
    <property type="project" value="UniProtKB-EC"/>
</dbReference>
<dbReference type="EC" id="6.1.1.2" evidence="3"/>
<dbReference type="Pfam" id="PF00579">
    <property type="entry name" value="tRNA-synt_1b"/>
    <property type="match status" value="2"/>
</dbReference>
<evidence type="ECO:0000313" key="11">
    <source>
        <dbReference type="EMBL" id="CAK1550864.1"/>
    </source>
</evidence>
<evidence type="ECO:0000256" key="4">
    <source>
        <dbReference type="ARBA" id="ARBA00022598"/>
    </source>
</evidence>
<dbReference type="Gene3D" id="1.10.240.10">
    <property type="entry name" value="Tyrosyl-Transfer RNA Synthetase"/>
    <property type="match status" value="1"/>
</dbReference>
<gene>
    <name evidence="11" type="ORF">LNINA_LOCUS10056</name>
</gene>
<dbReference type="InterPro" id="IPR014729">
    <property type="entry name" value="Rossmann-like_a/b/a_fold"/>
</dbReference>
<accession>A0AAV1JPQ5</accession>
<reference evidence="11 12" key="1">
    <citation type="submission" date="2023-11" db="EMBL/GenBank/DDBJ databases">
        <authorList>
            <person name="Okamura Y."/>
        </authorList>
    </citation>
    <scope>NUCLEOTIDE SEQUENCE [LARGE SCALE GENOMIC DNA]</scope>
</reference>
<dbReference type="PANTHER" id="PTHR43766:SF1">
    <property type="entry name" value="TRYPTOPHAN--TRNA LIGASE, MITOCHONDRIAL"/>
    <property type="match status" value="1"/>
</dbReference>
<evidence type="ECO:0000256" key="10">
    <source>
        <dbReference type="RuleBase" id="RU363036"/>
    </source>
</evidence>
<dbReference type="FunFam" id="1.10.240.10:FF:000002">
    <property type="entry name" value="Tryptophan--tRNA ligase"/>
    <property type="match status" value="1"/>
</dbReference>
<evidence type="ECO:0000256" key="6">
    <source>
        <dbReference type="ARBA" id="ARBA00022840"/>
    </source>
</evidence>
<dbReference type="AlphaFoldDB" id="A0AAV1JPQ5"/>
<protein>
    <recommendedName>
        <fullName evidence="3">tryptophan--tRNA ligase</fullName>
        <ecNumber evidence="3">6.1.1.2</ecNumber>
    </recommendedName>
    <alternativeName>
        <fullName evidence="9">Tryptophanyl-tRNA synthetase</fullName>
    </alternativeName>
</protein>
<keyword evidence="6 10" id="KW-0067">ATP-binding</keyword>
<evidence type="ECO:0000256" key="7">
    <source>
        <dbReference type="ARBA" id="ARBA00022917"/>
    </source>
</evidence>
<dbReference type="PROSITE" id="PS00178">
    <property type="entry name" value="AA_TRNA_LIGASE_I"/>
    <property type="match status" value="1"/>
</dbReference>
<dbReference type="PRINTS" id="PR01039">
    <property type="entry name" value="TRNASYNTHTRP"/>
</dbReference>
<sequence>MHRYYIHLYSRCQELLYSSQSTRKLSITIQMTLLKDVYRSVKKYFPFRSITSRGIPHESQVVVEQSDETSLQGDLKDEGNWPKRIVSGLQPTGALHIGNYFAAVRRCVQLQEHGHDVMLFIADLHALTTKQTFSIEEHTLDLTAYLMASGVDPARTILFSQSAVPRHAELCWVLTCLATQARLAHLPQYRERTAKGGELAAQLVRTFHHRYGRVFPTPRALLPVDGSDRIKSLRDPSKKMSKSDPDLKSRIMLSDSDENIHLKIRKAVTDFTPQVTFDPVSRPGVSNLVTLHCLAQDKLPEEVVQEVEGLTTAQYKRVVASALCDALGPVRSMATELRARPRLLRDVLKHGAARARLRADEVYGDVMSSLGLSSLSSRLITTSNTTRTLNARSR</sequence>
<comment type="caution">
    <text evidence="11">The sequence shown here is derived from an EMBL/GenBank/DDBJ whole genome shotgun (WGS) entry which is preliminary data.</text>
</comment>
<dbReference type="GO" id="GO:0005759">
    <property type="term" value="C:mitochondrial matrix"/>
    <property type="evidence" value="ECO:0007669"/>
    <property type="project" value="TreeGrafter"/>
</dbReference>
<dbReference type="Proteomes" id="UP001497472">
    <property type="component" value="Unassembled WGS sequence"/>
</dbReference>
<comment type="subcellular location">
    <subcellularLocation>
        <location evidence="1">Mitochondrion</location>
    </subcellularLocation>
</comment>
<dbReference type="GO" id="GO:0070183">
    <property type="term" value="P:mitochondrial tryptophanyl-tRNA aminoacylation"/>
    <property type="evidence" value="ECO:0007669"/>
    <property type="project" value="TreeGrafter"/>
</dbReference>
<dbReference type="PANTHER" id="PTHR43766">
    <property type="entry name" value="TRYPTOPHAN--TRNA LIGASE, MITOCHONDRIAL"/>
    <property type="match status" value="1"/>
</dbReference>
<keyword evidence="8 10" id="KW-0030">Aminoacyl-tRNA synthetase</keyword>
<keyword evidence="4 10" id="KW-0436">Ligase</keyword>
<dbReference type="GO" id="GO:0005524">
    <property type="term" value="F:ATP binding"/>
    <property type="evidence" value="ECO:0007669"/>
    <property type="project" value="UniProtKB-KW"/>
</dbReference>
<dbReference type="SUPFAM" id="SSF52374">
    <property type="entry name" value="Nucleotidylyl transferase"/>
    <property type="match status" value="1"/>
</dbReference>
<dbReference type="InterPro" id="IPR050203">
    <property type="entry name" value="Trp-tRNA_synthetase"/>
</dbReference>
<evidence type="ECO:0000256" key="2">
    <source>
        <dbReference type="ARBA" id="ARBA00005594"/>
    </source>
</evidence>
<evidence type="ECO:0000256" key="9">
    <source>
        <dbReference type="ARBA" id="ARBA00030268"/>
    </source>
</evidence>